<dbReference type="AlphaFoldDB" id="A0A644V2S2"/>
<gene>
    <name evidence="2" type="ORF">SDC9_31303</name>
</gene>
<feature type="domain" description="DUF5017" evidence="1">
    <location>
        <begin position="40"/>
        <end position="207"/>
    </location>
</feature>
<dbReference type="EMBL" id="VSSQ01000204">
    <property type="protein sequence ID" value="MPL85335.1"/>
    <property type="molecule type" value="Genomic_DNA"/>
</dbReference>
<dbReference type="Pfam" id="PF16409">
    <property type="entry name" value="DUF5017"/>
    <property type="match status" value="1"/>
</dbReference>
<dbReference type="InterPro" id="IPR032185">
    <property type="entry name" value="DUF5017"/>
</dbReference>
<evidence type="ECO:0000259" key="1">
    <source>
        <dbReference type="Pfam" id="PF16409"/>
    </source>
</evidence>
<organism evidence="2">
    <name type="scientific">bioreactor metagenome</name>
    <dbReference type="NCBI Taxonomy" id="1076179"/>
    <lineage>
        <taxon>unclassified sequences</taxon>
        <taxon>metagenomes</taxon>
        <taxon>ecological metagenomes</taxon>
    </lineage>
</organism>
<sequence length="326" mass="36671">MLNKKTYNILTLLLLTGIFSACSNDIFEDEGYQGGANPVDQTFSISTSKSDYKVGDIVKFSIKGDVDSVIVYTGDEGHNYSLKESREIDLDYFITFETQSQDGTQQNQMRILVSKDFQEDYTINGVHSATWTDITSEFTMAPPSNGTTYVPSGNGTFTSLLDQDKIDTKMYFAVKQNVLNQTLHGKGNLNRLRSFSIKRTYGAGDELFSSHNDLGWALFSTPNKQPDRASLSDNVITMRDSWQAAYYENDTEDWAVSRSLLFPKKKKIAASTGVVLKRDPSEGKIGNFNYVYKYVGQFEVVFIAVFDKGKVTEREDEIKISLNITE</sequence>
<reference evidence="2" key="1">
    <citation type="submission" date="2019-08" db="EMBL/GenBank/DDBJ databases">
        <authorList>
            <person name="Kucharzyk K."/>
            <person name="Murdoch R.W."/>
            <person name="Higgins S."/>
            <person name="Loffler F."/>
        </authorList>
    </citation>
    <scope>NUCLEOTIDE SEQUENCE</scope>
</reference>
<name>A0A644V2S2_9ZZZZ</name>
<comment type="caution">
    <text evidence="2">The sequence shown here is derived from an EMBL/GenBank/DDBJ whole genome shotgun (WGS) entry which is preliminary data.</text>
</comment>
<dbReference type="PROSITE" id="PS51257">
    <property type="entry name" value="PROKAR_LIPOPROTEIN"/>
    <property type="match status" value="1"/>
</dbReference>
<protein>
    <recommendedName>
        <fullName evidence="1">DUF5017 domain-containing protein</fullName>
    </recommendedName>
</protein>
<evidence type="ECO:0000313" key="2">
    <source>
        <dbReference type="EMBL" id="MPL85335.1"/>
    </source>
</evidence>
<proteinExistence type="predicted"/>
<accession>A0A644V2S2</accession>